<feature type="transmembrane region" description="Helical" evidence="2">
    <location>
        <begin position="29"/>
        <end position="51"/>
    </location>
</feature>
<reference evidence="3" key="1">
    <citation type="submission" date="2022-06" db="EMBL/GenBank/DDBJ databases">
        <title>Genome Sequence of Candolleomyces eurysporus.</title>
        <authorList>
            <person name="Buettner E."/>
        </authorList>
    </citation>
    <scope>NUCLEOTIDE SEQUENCE</scope>
    <source>
        <strain evidence="3">VTCC 930004</strain>
    </source>
</reference>
<sequence>MNCIPFSYLPASYAIAYSFLDPKRQGAKLAAYIVGIAVGQVVVFVAAWGLIKLREHLVLSKKKAREASMEAESEPKVNAPTTVERT</sequence>
<keyword evidence="4" id="KW-1185">Reference proteome</keyword>
<feature type="region of interest" description="Disordered" evidence="1">
    <location>
        <begin position="67"/>
        <end position="86"/>
    </location>
</feature>
<keyword evidence="2" id="KW-0812">Transmembrane</keyword>
<dbReference type="EMBL" id="JANBPK010001103">
    <property type="protein sequence ID" value="KAJ2925879.1"/>
    <property type="molecule type" value="Genomic_DNA"/>
</dbReference>
<feature type="non-terminal residue" evidence="3">
    <location>
        <position position="86"/>
    </location>
</feature>
<keyword evidence="2" id="KW-1133">Transmembrane helix</keyword>
<dbReference type="Proteomes" id="UP001140091">
    <property type="component" value="Unassembled WGS sequence"/>
</dbReference>
<evidence type="ECO:0000256" key="1">
    <source>
        <dbReference type="SAM" id="MobiDB-lite"/>
    </source>
</evidence>
<name>A0A9W8J1V2_9AGAR</name>
<evidence type="ECO:0000313" key="3">
    <source>
        <dbReference type="EMBL" id="KAJ2925879.1"/>
    </source>
</evidence>
<keyword evidence="2" id="KW-0472">Membrane</keyword>
<organism evidence="3 4">
    <name type="scientific">Candolleomyces eurysporus</name>
    <dbReference type="NCBI Taxonomy" id="2828524"/>
    <lineage>
        <taxon>Eukaryota</taxon>
        <taxon>Fungi</taxon>
        <taxon>Dikarya</taxon>
        <taxon>Basidiomycota</taxon>
        <taxon>Agaricomycotina</taxon>
        <taxon>Agaricomycetes</taxon>
        <taxon>Agaricomycetidae</taxon>
        <taxon>Agaricales</taxon>
        <taxon>Agaricineae</taxon>
        <taxon>Psathyrellaceae</taxon>
        <taxon>Candolleomyces</taxon>
    </lineage>
</organism>
<protein>
    <submittedName>
        <fullName evidence="3">Uncharacterized protein</fullName>
    </submittedName>
</protein>
<accession>A0A9W8J1V2</accession>
<dbReference type="AlphaFoldDB" id="A0A9W8J1V2"/>
<evidence type="ECO:0000313" key="4">
    <source>
        <dbReference type="Proteomes" id="UP001140091"/>
    </source>
</evidence>
<comment type="caution">
    <text evidence="3">The sequence shown here is derived from an EMBL/GenBank/DDBJ whole genome shotgun (WGS) entry which is preliminary data.</text>
</comment>
<gene>
    <name evidence="3" type="ORF">H1R20_g11212</name>
</gene>
<proteinExistence type="predicted"/>
<evidence type="ECO:0000256" key="2">
    <source>
        <dbReference type="SAM" id="Phobius"/>
    </source>
</evidence>